<dbReference type="Proteomes" id="UP000321168">
    <property type="component" value="Unassembled WGS sequence"/>
</dbReference>
<dbReference type="AlphaFoldDB" id="A0A5C6VKH5"/>
<keyword evidence="2" id="KW-1185">Reference proteome</keyword>
<reference evidence="1 2" key="1">
    <citation type="submission" date="2019-08" db="EMBL/GenBank/DDBJ databases">
        <title>Genome of Luteibaculum oceani JCM 18817.</title>
        <authorList>
            <person name="Bowman J.P."/>
        </authorList>
    </citation>
    <scope>NUCLEOTIDE SEQUENCE [LARGE SCALE GENOMIC DNA]</scope>
    <source>
        <strain evidence="1 2">JCM 18817</strain>
    </source>
</reference>
<evidence type="ECO:0000313" key="1">
    <source>
        <dbReference type="EMBL" id="TXC85154.1"/>
    </source>
</evidence>
<dbReference type="GO" id="GO:0003677">
    <property type="term" value="F:DNA binding"/>
    <property type="evidence" value="ECO:0007669"/>
    <property type="project" value="InterPro"/>
</dbReference>
<dbReference type="Gene3D" id="1.10.720.30">
    <property type="entry name" value="SAP domain"/>
    <property type="match status" value="1"/>
</dbReference>
<dbReference type="RefSeq" id="WP_147012312.1">
    <property type="nucleotide sequence ID" value="NZ_VORB01000001.1"/>
</dbReference>
<comment type="caution">
    <text evidence="1">The sequence shown here is derived from an EMBL/GenBank/DDBJ whole genome shotgun (WGS) entry which is preliminary data.</text>
</comment>
<gene>
    <name evidence="1" type="ORF">FRX97_00600</name>
</gene>
<dbReference type="Pfam" id="PF09905">
    <property type="entry name" value="VF530"/>
    <property type="match status" value="1"/>
</dbReference>
<dbReference type="OrthoDB" id="9806870at2"/>
<dbReference type="EMBL" id="VORB01000001">
    <property type="protein sequence ID" value="TXC85154.1"/>
    <property type="molecule type" value="Genomic_DNA"/>
</dbReference>
<protein>
    <submittedName>
        <fullName evidence="1">DUF2132 domain-containing protein</fullName>
    </submittedName>
</protein>
<organism evidence="1 2">
    <name type="scientific">Luteibaculum oceani</name>
    <dbReference type="NCBI Taxonomy" id="1294296"/>
    <lineage>
        <taxon>Bacteria</taxon>
        <taxon>Pseudomonadati</taxon>
        <taxon>Bacteroidota</taxon>
        <taxon>Flavobacteriia</taxon>
        <taxon>Flavobacteriales</taxon>
        <taxon>Luteibaculaceae</taxon>
        <taxon>Luteibaculum</taxon>
    </lineage>
</organism>
<evidence type="ECO:0000313" key="2">
    <source>
        <dbReference type="Proteomes" id="UP000321168"/>
    </source>
</evidence>
<name>A0A5C6VKH5_9FLAO</name>
<accession>A0A5C6VKH5</accession>
<sequence>MKRNSNPPEKQPNNPLHGVKLADMLSALQEKYGWDGLALRLDFNCFKSNPTMKSSLKFIRTTPWARQKVEDLYLKLAKGELR</sequence>
<dbReference type="InterPro" id="IPR036361">
    <property type="entry name" value="SAP_dom_sf"/>
</dbReference>
<dbReference type="InterPro" id="IPR018668">
    <property type="entry name" value="DNA-binding_VF530-like"/>
</dbReference>
<proteinExistence type="predicted"/>